<organism evidence="2 3">
    <name type="scientific">Actinidia rufa</name>
    <dbReference type="NCBI Taxonomy" id="165716"/>
    <lineage>
        <taxon>Eukaryota</taxon>
        <taxon>Viridiplantae</taxon>
        <taxon>Streptophyta</taxon>
        <taxon>Embryophyta</taxon>
        <taxon>Tracheophyta</taxon>
        <taxon>Spermatophyta</taxon>
        <taxon>Magnoliopsida</taxon>
        <taxon>eudicotyledons</taxon>
        <taxon>Gunneridae</taxon>
        <taxon>Pentapetalae</taxon>
        <taxon>asterids</taxon>
        <taxon>Ericales</taxon>
        <taxon>Actinidiaceae</taxon>
        <taxon>Actinidia</taxon>
    </lineage>
</organism>
<comment type="caution">
    <text evidence="2">The sequence shown here is derived from an EMBL/GenBank/DDBJ whole genome shotgun (WGS) entry which is preliminary data.</text>
</comment>
<gene>
    <name evidence="2" type="ORF">Acr_00g0072800</name>
</gene>
<accession>A0A7J0DRX3</accession>
<dbReference type="OrthoDB" id="1750920at2759"/>
<name>A0A7J0DRX3_9ERIC</name>
<feature type="region of interest" description="Disordered" evidence="1">
    <location>
        <begin position="168"/>
        <end position="191"/>
    </location>
</feature>
<proteinExistence type="predicted"/>
<dbReference type="EMBL" id="BJWL01000366">
    <property type="protein sequence ID" value="GFS41177.1"/>
    <property type="molecule type" value="Genomic_DNA"/>
</dbReference>
<reference evidence="3" key="1">
    <citation type="submission" date="2019-07" db="EMBL/GenBank/DDBJ databases">
        <title>De Novo Assembly of kiwifruit Actinidia rufa.</title>
        <authorList>
            <person name="Sugita-Konishi S."/>
            <person name="Sato K."/>
            <person name="Mori E."/>
            <person name="Abe Y."/>
            <person name="Kisaki G."/>
            <person name="Hamano K."/>
            <person name="Suezawa K."/>
            <person name="Otani M."/>
            <person name="Fukuda T."/>
            <person name="Manabe T."/>
            <person name="Gomi K."/>
            <person name="Tabuchi M."/>
            <person name="Akimitsu K."/>
            <person name="Kataoka I."/>
        </authorList>
    </citation>
    <scope>NUCLEOTIDE SEQUENCE [LARGE SCALE GENOMIC DNA]</scope>
    <source>
        <strain evidence="3">cv. Fuchu</strain>
    </source>
</reference>
<evidence type="ECO:0000256" key="1">
    <source>
        <dbReference type="SAM" id="MobiDB-lite"/>
    </source>
</evidence>
<dbReference type="AlphaFoldDB" id="A0A7J0DRX3"/>
<keyword evidence="3" id="KW-1185">Reference proteome</keyword>
<evidence type="ECO:0000313" key="3">
    <source>
        <dbReference type="Proteomes" id="UP000585474"/>
    </source>
</evidence>
<sequence>MELNRAQLLVHNDEAMKRPHPSWLINQAGIRFLISPLLKKVMACFCLTFMRVSVNFVRTVLMVDTLMQTLDKPFSVEVLGNSELGMTTFGHSQGTTCICLIISTIGSNAIPTIAMRLSELPTTGKNLRMCPHSSCQASQCEAFSLERSSSEISAHQLASRVQGCEEGFTSSSSSYTSLNPIDSEEEEGDEAGRQARFVDVELWKPEFSACKLGKQVTEVNSTQNHDTSVDLRQAVMLPNDIPTLAEETSETIRSLLVMQQFRQFRVRAEEGQARVADRVFTKGANWARDNYSRQVTKVRSKSFLEGWLTCMAELIVLKDNPAWTKAALAPEFPEPPTPYSPMILPSFNEEYMNRPDEDEDVLEPVVAPVVAPTNEAANLAEETGGMVAKESREKFTEEIGGRCWGRCSLGSPSRALMSRLGALVKFGWSFPKSLPSILRKDYSRLSSASLRARLNPHQISSKVFSEKAYGTRVQSSTRARLTLHQISGKAFSNNGCGTRFGALAELS</sequence>
<dbReference type="Proteomes" id="UP000585474">
    <property type="component" value="Unassembled WGS sequence"/>
</dbReference>
<protein>
    <submittedName>
        <fullName evidence="2">Uncharacterized protein</fullName>
    </submittedName>
</protein>
<evidence type="ECO:0000313" key="2">
    <source>
        <dbReference type="EMBL" id="GFS41177.1"/>
    </source>
</evidence>